<dbReference type="EMBL" id="QSQT01000032">
    <property type="protein sequence ID" value="RGK52251.1"/>
    <property type="molecule type" value="Genomic_DNA"/>
</dbReference>
<dbReference type="PANTHER" id="PTHR30349:SF77">
    <property type="entry name" value="TYROSINE RECOMBINASE XERC"/>
    <property type="match status" value="1"/>
</dbReference>
<evidence type="ECO:0000313" key="19">
    <source>
        <dbReference type="Proteomes" id="UP000285750"/>
    </source>
</evidence>
<organism evidence="12 16">
    <name type="scientific">Phocaeicola plebeius</name>
    <dbReference type="NCBI Taxonomy" id="310297"/>
    <lineage>
        <taxon>Bacteria</taxon>
        <taxon>Pseudomonadati</taxon>
        <taxon>Bacteroidota</taxon>
        <taxon>Bacteroidia</taxon>
        <taxon>Bacteroidales</taxon>
        <taxon>Bacteroidaceae</taxon>
        <taxon>Phocaeicola</taxon>
    </lineage>
</organism>
<dbReference type="PROSITE" id="PS51900">
    <property type="entry name" value="CB"/>
    <property type="match status" value="1"/>
</dbReference>
<dbReference type="EMBL" id="QRQK01000005">
    <property type="protein sequence ID" value="RHM99739.1"/>
    <property type="molecule type" value="Genomic_DNA"/>
</dbReference>
<comment type="subunit">
    <text evidence="9">Forms a cyclic heterotetrameric complex composed of two molecules of XerC and two molecules of XerD.</text>
</comment>
<keyword evidence="7 9" id="KW-0233">DNA recombination</keyword>
<dbReference type="RefSeq" id="WP_117673821.1">
    <property type="nucleotide sequence ID" value="NZ_CABOGR010000032.1"/>
</dbReference>
<dbReference type="InterPro" id="IPR050090">
    <property type="entry name" value="Tyrosine_recombinase_XerCD"/>
</dbReference>
<dbReference type="Gene3D" id="1.10.150.130">
    <property type="match status" value="1"/>
</dbReference>
<dbReference type="EMBL" id="QRHQ01000038">
    <property type="protein sequence ID" value="RHF86975.1"/>
    <property type="molecule type" value="Genomic_DNA"/>
</dbReference>
<feature type="active site" evidence="9">
    <location>
        <position position="242"/>
    </location>
</feature>
<dbReference type="InterPro" id="IPR011010">
    <property type="entry name" value="DNA_brk_join_enz"/>
</dbReference>
<evidence type="ECO:0000313" key="18">
    <source>
        <dbReference type="Proteomes" id="UP000285109"/>
    </source>
</evidence>
<keyword evidence="2 9" id="KW-0963">Cytoplasm</keyword>
<keyword evidence="8 9" id="KW-0131">Cell cycle</keyword>
<keyword evidence="3 9" id="KW-0132">Cell division</keyword>
<evidence type="ECO:0000259" key="10">
    <source>
        <dbReference type="PROSITE" id="PS51898"/>
    </source>
</evidence>
<comment type="caution">
    <text evidence="12">The sequence shown here is derived from an EMBL/GenBank/DDBJ whole genome shotgun (WGS) entry which is preliminary data.</text>
</comment>
<dbReference type="GO" id="GO:0007059">
    <property type="term" value="P:chromosome segregation"/>
    <property type="evidence" value="ECO:0007669"/>
    <property type="project" value="UniProtKB-UniRule"/>
</dbReference>
<keyword evidence="4 9" id="KW-0159">Chromosome partition</keyword>
<evidence type="ECO:0000256" key="2">
    <source>
        <dbReference type="ARBA" id="ARBA00022490"/>
    </source>
</evidence>
<dbReference type="AlphaFoldDB" id="A0A3E4MR88"/>
<dbReference type="HAMAP" id="MF_01808">
    <property type="entry name" value="Recomb_XerC_XerD"/>
    <property type="match status" value="1"/>
</dbReference>
<keyword evidence="5 9" id="KW-0229">DNA integration</keyword>
<evidence type="ECO:0000313" key="12">
    <source>
        <dbReference type="EMBL" id="RGK52251.1"/>
    </source>
</evidence>
<evidence type="ECO:0000259" key="11">
    <source>
        <dbReference type="PROSITE" id="PS51900"/>
    </source>
</evidence>
<name>A0A3E4MR88_9BACT</name>
<dbReference type="GO" id="GO:0003677">
    <property type="term" value="F:DNA binding"/>
    <property type="evidence" value="ECO:0007669"/>
    <property type="project" value="UniProtKB-UniRule"/>
</dbReference>
<dbReference type="Gene3D" id="1.10.443.10">
    <property type="entry name" value="Intergrase catalytic core"/>
    <property type="match status" value="1"/>
</dbReference>
<evidence type="ECO:0000256" key="7">
    <source>
        <dbReference type="ARBA" id="ARBA00023172"/>
    </source>
</evidence>
<dbReference type="InterPro" id="IPR002104">
    <property type="entry name" value="Integrase_catalytic"/>
</dbReference>
<dbReference type="EMBL" id="QRUY01000045">
    <property type="protein sequence ID" value="RGS03282.1"/>
    <property type="molecule type" value="Genomic_DNA"/>
</dbReference>
<feature type="active site" evidence="9">
    <location>
        <position position="265"/>
    </location>
</feature>
<evidence type="ECO:0000256" key="8">
    <source>
        <dbReference type="ARBA" id="ARBA00023306"/>
    </source>
</evidence>
<reference evidence="16 17" key="1">
    <citation type="submission" date="2018-08" db="EMBL/GenBank/DDBJ databases">
        <title>A genome reference for cultivated species of the human gut microbiota.</title>
        <authorList>
            <person name="Zou Y."/>
            <person name="Xue W."/>
            <person name="Luo G."/>
        </authorList>
    </citation>
    <scope>NUCLEOTIDE SEQUENCE [LARGE SCALE GENOMIC DNA]</scope>
    <source>
        <strain evidence="13 19">AF24-16AC</strain>
        <strain evidence="15 18">AF31-28B-AC</strain>
        <strain evidence="14 17">AM23-23</strain>
        <strain evidence="12 16">TF10-3AC</strain>
    </source>
</reference>
<dbReference type="GO" id="GO:0051301">
    <property type="term" value="P:cell division"/>
    <property type="evidence" value="ECO:0007669"/>
    <property type="project" value="UniProtKB-KW"/>
</dbReference>
<keyword evidence="6 9" id="KW-0238">DNA-binding</keyword>
<evidence type="ECO:0000256" key="6">
    <source>
        <dbReference type="ARBA" id="ARBA00023125"/>
    </source>
</evidence>
<dbReference type="GO" id="GO:0005737">
    <property type="term" value="C:cytoplasm"/>
    <property type="evidence" value="ECO:0007669"/>
    <property type="project" value="UniProtKB-SubCell"/>
</dbReference>
<evidence type="ECO:0000256" key="1">
    <source>
        <dbReference type="ARBA" id="ARBA00004496"/>
    </source>
</evidence>
<comment type="similarity">
    <text evidence="9">Belongs to the 'phage' integrase family. XerC subfamily.</text>
</comment>
<dbReference type="InterPro" id="IPR023009">
    <property type="entry name" value="Tyrosine_recombinase_XerC/XerD"/>
</dbReference>
<evidence type="ECO:0000313" key="16">
    <source>
        <dbReference type="Proteomes" id="UP000260862"/>
    </source>
</evidence>
<keyword evidence="16" id="KW-1185">Reference proteome</keyword>
<dbReference type="InterPro" id="IPR004107">
    <property type="entry name" value="Integrase_SAM-like_N"/>
</dbReference>
<evidence type="ECO:0000256" key="9">
    <source>
        <dbReference type="HAMAP-Rule" id="MF_01808"/>
    </source>
</evidence>
<dbReference type="Pfam" id="PF02899">
    <property type="entry name" value="Phage_int_SAM_1"/>
    <property type="match status" value="1"/>
</dbReference>
<evidence type="ECO:0000313" key="15">
    <source>
        <dbReference type="EMBL" id="RHM99739.1"/>
    </source>
</evidence>
<dbReference type="GO" id="GO:0006313">
    <property type="term" value="P:DNA transposition"/>
    <property type="evidence" value="ECO:0007669"/>
    <property type="project" value="UniProtKB-UniRule"/>
</dbReference>
<dbReference type="Proteomes" id="UP000285109">
    <property type="component" value="Unassembled WGS sequence"/>
</dbReference>
<dbReference type="InterPro" id="IPR010998">
    <property type="entry name" value="Integrase_recombinase_N"/>
</dbReference>
<feature type="domain" description="Core-binding (CB)" evidence="11">
    <location>
        <begin position="1"/>
        <end position="84"/>
    </location>
</feature>
<comment type="subcellular location">
    <subcellularLocation>
        <location evidence="1 9">Cytoplasm</location>
    </subcellularLocation>
</comment>
<evidence type="ECO:0000313" key="13">
    <source>
        <dbReference type="EMBL" id="RGS03282.1"/>
    </source>
</evidence>
<feature type="active site" evidence="9">
    <location>
        <position position="146"/>
    </location>
</feature>
<proteinExistence type="inferred from homology"/>
<dbReference type="Proteomes" id="UP000283485">
    <property type="component" value="Unassembled WGS sequence"/>
</dbReference>
<dbReference type="InterPro" id="IPR013762">
    <property type="entry name" value="Integrase-like_cat_sf"/>
</dbReference>
<comment type="function">
    <text evidence="9">Site-specific tyrosine recombinase, which acts by catalyzing the cutting and rejoining of the recombining DNA molecules. The XerC-XerD complex is essential to convert dimers of the bacterial chromosome into monomers to permit their segregation at cell division. It also contributes to the segregational stability of plasmids.</text>
</comment>
<evidence type="ECO:0000313" key="14">
    <source>
        <dbReference type="EMBL" id="RHF86975.1"/>
    </source>
</evidence>
<feature type="active site" evidence="9">
    <location>
        <position position="239"/>
    </location>
</feature>
<accession>A0A3E4MR88</accession>
<feature type="active site" evidence="9">
    <location>
        <position position="170"/>
    </location>
</feature>
<evidence type="ECO:0000256" key="4">
    <source>
        <dbReference type="ARBA" id="ARBA00022829"/>
    </source>
</evidence>
<feature type="active site" description="O-(3'-phospho-DNA)-tyrosine intermediate" evidence="9">
    <location>
        <position position="274"/>
    </location>
</feature>
<dbReference type="Proteomes" id="UP000260862">
    <property type="component" value="Unassembled WGS sequence"/>
</dbReference>
<evidence type="ECO:0000313" key="17">
    <source>
        <dbReference type="Proteomes" id="UP000283485"/>
    </source>
</evidence>
<sequence>MLKDSFLKYLLLERNYSEKTILSYGIDLDEFEAYFKGVDVELEFTSVDADVVRGWVLSLMDEGRAETTVNRKLSSLRSFYHYLLRQKLVAVDPVAKVVGPKKKKPLPVFVRDEAMSQLLDGFEFPQTFEGVRDKTMLEVFYSTGMRRAELIALRDGDVDFSALVIKVTGKRNKQRLIPFGDRLQEALSVYLQERTRFYSGECEAFFIRKGGVRLSPSSVNYIVKRYLSKVVTLKKKSPHVLRHTFATSMLNHQAELEAVKELLGHESLTTTEVYTHTTFEELKQVYEQAHPRA</sequence>
<dbReference type="Pfam" id="PF00589">
    <property type="entry name" value="Phage_integrase"/>
    <property type="match status" value="1"/>
</dbReference>
<protein>
    <recommendedName>
        <fullName evidence="9">Tyrosine recombinase XerC</fullName>
    </recommendedName>
</protein>
<dbReference type="InterPro" id="IPR044068">
    <property type="entry name" value="CB"/>
</dbReference>
<dbReference type="Proteomes" id="UP000285750">
    <property type="component" value="Unassembled WGS sequence"/>
</dbReference>
<dbReference type="SUPFAM" id="SSF56349">
    <property type="entry name" value="DNA breaking-rejoining enzymes"/>
    <property type="match status" value="1"/>
</dbReference>
<gene>
    <name evidence="9" type="primary">xerC</name>
    <name evidence="14" type="ORF">DW653_14250</name>
    <name evidence="13" type="ORF">DWY14_14840</name>
    <name evidence="15" type="ORF">DWZ34_03955</name>
    <name evidence="12" type="ORF">DXD04_13935</name>
</gene>
<evidence type="ECO:0000256" key="5">
    <source>
        <dbReference type="ARBA" id="ARBA00022908"/>
    </source>
</evidence>
<dbReference type="PANTHER" id="PTHR30349">
    <property type="entry name" value="PHAGE INTEGRASE-RELATED"/>
    <property type="match status" value="1"/>
</dbReference>
<feature type="domain" description="Tyr recombinase" evidence="10">
    <location>
        <begin position="105"/>
        <end position="287"/>
    </location>
</feature>
<evidence type="ECO:0000256" key="3">
    <source>
        <dbReference type="ARBA" id="ARBA00022618"/>
    </source>
</evidence>
<dbReference type="PROSITE" id="PS51898">
    <property type="entry name" value="TYR_RECOMBINASE"/>
    <property type="match status" value="1"/>
</dbReference>
<dbReference type="GO" id="GO:0009037">
    <property type="term" value="F:tyrosine-based site-specific recombinase activity"/>
    <property type="evidence" value="ECO:0007669"/>
    <property type="project" value="UniProtKB-UniRule"/>
</dbReference>